<gene>
    <name evidence="1" type="ORF">OCBIM_22002954mg</name>
</gene>
<protein>
    <submittedName>
        <fullName evidence="1">Uncharacterized protein</fullName>
    </submittedName>
</protein>
<dbReference type="EMBL" id="KQ424852">
    <property type="protein sequence ID" value="KOF70371.1"/>
    <property type="molecule type" value="Genomic_DNA"/>
</dbReference>
<sequence length="96" mass="10514">MKAHCCKGFTKKDNLCISITTPAPSTTTMPTTKTFFEIHTSGRIRIDGGPLFTDAAYSGTTKSSLWNQTVTTTYSECHYILPVAILDHVLLVAVFV</sequence>
<evidence type="ECO:0000313" key="1">
    <source>
        <dbReference type="EMBL" id="KOF70371.1"/>
    </source>
</evidence>
<dbReference type="AlphaFoldDB" id="A0A0L8G025"/>
<organism evidence="1">
    <name type="scientific">Octopus bimaculoides</name>
    <name type="common">California two-spotted octopus</name>
    <dbReference type="NCBI Taxonomy" id="37653"/>
    <lineage>
        <taxon>Eukaryota</taxon>
        <taxon>Metazoa</taxon>
        <taxon>Spiralia</taxon>
        <taxon>Lophotrochozoa</taxon>
        <taxon>Mollusca</taxon>
        <taxon>Cephalopoda</taxon>
        <taxon>Coleoidea</taxon>
        <taxon>Octopodiformes</taxon>
        <taxon>Octopoda</taxon>
        <taxon>Incirrata</taxon>
        <taxon>Octopodidae</taxon>
        <taxon>Octopus</taxon>
    </lineage>
</organism>
<proteinExistence type="predicted"/>
<reference evidence="1" key="1">
    <citation type="submission" date="2015-07" db="EMBL/GenBank/DDBJ databases">
        <title>MeaNS - Measles Nucleotide Surveillance Program.</title>
        <authorList>
            <person name="Tran T."/>
            <person name="Druce J."/>
        </authorList>
    </citation>
    <scope>NUCLEOTIDE SEQUENCE</scope>
    <source>
        <strain evidence="1">UCB-OBI-ISO-001</strain>
        <tissue evidence="1">Gonad</tissue>
    </source>
</reference>
<name>A0A0L8G025_OCTBM</name>
<accession>A0A0L8G025</accession>